<proteinExistence type="predicted"/>
<keyword evidence="3" id="KW-0812">Transmembrane</keyword>
<keyword evidence="5" id="KW-0472">Membrane</keyword>
<evidence type="ECO:0000256" key="4">
    <source>
        <dbReference type="ARBA" id="ARBA00022729"/>
    </source>
</evidence>
<dbReference type="GO" id="GO:0030431">
    <property type="term" value="P:sleep"/>
    <property type="evidence" value="ECO:0007669"/>
    <property type="project" value="InterPro"/>
</dbReference>
<dbReference type="GO" id="GO:0098552">
    <property type="term" value="C:side of membrane"/>
    <property type="evidence" value="ECO:0007669"/>
    <property type="project" value="UniProtKB-KW"/>
</dbReference>
<keyword evidence="5" id="KW-1133">Transmembrane helix</keyword>
<keyword evidence="7" id="KW-0449">Lipoprotein</keyword>
<evidence type="ECO:0000256" key="1">
    <source>
        <dbReference type="ARBA" id="ARBA00004589"/>
    </source>
</evidence>
<feature type="chain" id="PRO_5035864374" description="Protein sleepless" evidence="8">
    <location>
        <begin position="20"/>
        <end position="136"/>
    </location>
</feature>
<dbReference type="Pfam" id="PF17064">
    <property type="entry name" value="QVR"/>
    <property type="match status" value="1"/>
</dbReference>
<protein>
    <recommendedName>
        <fullName evidence="11">Protein sleepless</fullName>
    </recommendedName>
</protein>
<evidence type="ECO:0000256" key="2">
    <source>
        <dbReference type="ARBA" id="ARBA00022622"/>
    </source>
</evidence>
<dbReference type="Proteomes" id="UP000494165">
    <property type="component" value="Unassembled WGS sequence"/>
</dbReference>
<evidence type="ECO:0000256" key="8">
    <source>
        <dbReference type="SAM" id="SignalP"/>
    </source>
</evidence>
<evidence type="ECO:0008006" key="11">
    <source>
        <dbReference type="Google" id="ProtNLM"/>
    </source>
</evidence>
<comment type="subcellular location">
    <subcellularLocation>
        <location evidence="1">Membrane</location>
        <topology evidence="1">Lipid-anchor</topology>
        <topology evidence="1">GPI-anchor</topology>
    </subcellularLocation>
</comment>
<dbReference type="GO" id="GO:0032222">
    <property type="term" value="P:regulation of synaptic transmission, cholinergic"/>
    <property type="evidence" value="ECO:0007669"/>
    <property type="project" value="InterPro"/>
</dbReference>
<dbReference type="EMBL" id="CADEPI010000166">
    <property type="protein sequence ID" value="CAB3378499.1"/>
    <property type="molecule type" value="Genomic_DNA"/>
</dbReference>
<evidence type="ECO:0000256" key="3">
    <source>
        <dbReference type="ARBA" id="ARBA00022692"/>
    </source>
</evidence>
<dbReference type="PANTHER" id="PTHR33562">
    <property type="entry name" value="ATILLA, ISOFORM B-RELATED-RELATED"/>
    <property type="match status" value="1"/>
</dbReference>
<keyword evidence="10" id="KW-1185">Reference proteome</keyword>
<evidence type="ECO:0000313" key="10">
    <source>
        <dbReference type="Proteomes" id="UP000494165"/>
    </source>
</evidence>
<evidence type="ECO:0000256" key="7">
    <source>
        <dbReference type="ARBA" id="ARBA00023288"/>
    </source>
</evidence>
<organism evidence="9 10">
    <name type="scientific">Cloeon dipterum</name>
    <dbReference type="NCBI Taxonomy" id="197152"/>
    <lineage>
        <taxon>Eukaryota</taxon>
        <taxon>Metazoa</taxon>
        <taxon>Ecdysozoa</taxon>
        <taxon>Arthropoda</taxon>
        <taxon>Hexapoda</taxon>
        <taxon>Insecta</taxon>
        <taxon>Pterygota</taxon>
        <taxon>Palaeoptera</taxon>
        <taxon>Ephemeroptera</taxon>
        <taxon>Pisciforma</taxon>
        <taxon>Baetidae</taxon>
        <taxon>Cloeon</taxon>
    </lineage>
</organism>
<sequence>MRAFVLLCFLALAVQQGRALQCYNCATENDAENCADPFDSTNIPVCTFDTGFSCMKTISSLNDGEGNMNKIFTRQCIPLVLDDPCSIVSEEYGRSAKLEHCSTCNSSDFCNSGPKSAAISAVGLASAVMLALKNLL</sequence>
<reference evidence="9 10" key="1">
    <citation type="submission" date="2020-04" db="EMBL/GenBank/DDBJ databases">
        <authorList>
            <person name="Alioto T."/>
            <person name="Alioto T."/>
            <person name="Gomez Garrido J."/>
        </authorList>
    </citation>
    <scope>NUCLEOTIDE SEQUENCE [LARGE SCALE GENOMIC DNA]</scope>
</reference>
<name>A0A8S1DD50_9INSE</name>
<keyword evidence="6" id="KW-0325">Glycoprotein</keyword>
<comment type="caution">
    <text evidence="9">The sequence shown here is derived from an EMBL/GenBank/DDBJ whole genome shotgun (WGS) entry which is preliminary data.</text>
</comment>
<evidence type="ECO:0000256" key="5">
    <source>
        <dbReference type="ARBA" id="ARBA00022989"/>
    </source>
</evidence>
<accession>A0A8S1DD50</accession>
<keyword evidence="4 8" id="KW-0732">Signal</keyword>
<dbReference type="InterPro" id="IPR031424">
    <property type="entry name" value="QVR-like"/>
</dbReference>
<evidence type="ECO:0000256" key="6">
    <source>
        <dbReference type="ARBA" id="ARBA00023180"/>
    </source>
</evidence>
<feature type="signal peptide" evidence="8">
    <location>
        <begin position="1"/>
        <end position="19"/>
    </location>
</feature>
<gene>
    <name evidence="9" type="ORF">CLODIP_2_CD00756</name>
</gene>
<dbReference type="AlphaFoldDB" id="A0A8S1DD50"/>
<evidence type="ECO:0000313" key="9">
    <source>
        <dbReference type="EMBL" id="CAB3378499.1"/>
    </source>
</evidence>
<keyword evidence="2" id="KW-0336">GPI-anchor</keyword>
<dbReference type="InterPro" id="IPR050975">
    <property type="entry name" value="Sleep_regulator"/>
</dbReference>